<dbReference type="OrthoDB" id="9783240at2"/>
<dbReference type="PANTHER" id="PTHR30483">
    <property type="entry name" value="LEUCINE-SPECIFIC-BINDING PROTEIN"/>
    <property type="match status" value="1"/>
</dbReference>
<dbReference type="RefSeq" id="WP_121624207.1">
    <property type="nucleotide sequence ID" value="NZ_JACIIW010000007.1"/>
</dbReference>
<evidence type="ECO:0000313" key="8">
    <source>
        <dbReference type="Proteomes" id="UP000269692"/>
    </source>
</evidence>
<dbReference type="InterPro" id="IPR028081">
    <property type="entry name" value="Leu-bd"/>
</dbReference>
<dbReference type="Pfam" id="PF13458">
    <property type="entry name" value="Peripla_BP_6"/>
    <property type="match status" value="1"/>
</dbReference>
<evidence type="ECO:0000256" key="1">
    <source>
        <dbReference type="ARBA" id="ARBA00010062"/>
    </source>
</evidence>
<dbReference type="InterPro" id="IPR000709">
    <property type="entry name" value="Leu_Ile_Val-bd"/>
</dbReference>
<dbReference type="EMBL" id="RCTF01000012">
    <property type="protein sequence ID" value="RLP76754.1"/>
    <property type="molecule type" value="Genomic_DNA"/>
</dbReference>
<feature type="domain" description="Leucine-binding protein" evidence="6">
    <location>
        <begin position="37"/>
        <end position="377"/>
    </location>
</feature>
<evidence type="ECO:0000256" key="4">
    <source>
        <dbReference type="ARBA" id="ARBA00022970"/>
    </source>
</evidence>
<dbReference type="Proteomes" id="UP000269692">
    <property type="component" value="Unassembled WGS sequence"/>
</dbReference>
<name>A0A3L7A9J3_9HYPH</name>
<evidence type="ECO:0000256" key="2">
    <source>
        <dbReference type="ARBA" id="ARBA00022448"/>
    </source>
</evidence>
<dbReference type="Gene3D" id="3.40.50.2300">
    <property type="match status" value="2"/>
</dbReference>
<gene>
    <name evidence="7" type="ORF">D9R14_15175</name>
</gene>
<dbReference type="CDD" id="cd06330">
    <property type="entry name" value="PBP1_As_SBP-like"/>
    <property type="match status" value="1"/>
</dbReference>
<feature type="chain" id="PRO_5018284718" evidence="5">
    <location>
        <begin position="35"/>
        <end position="410"/>
    </location>
</feature>
<dbReference type="PRINTS" id="PR00337">
    <property type="entry name" value="LEUILEVALBP"/>
</dbReference>
<sequence>MPAPLAPFPRSRRALLAAGALGLLAALAPGAATAQEPIRIGEINSYSTIPAFTEPYRKGWQLALEEVNAAGGLLGRKVEVISKDDAGKPADAITAANELVASDKVAMLMGTFFSHVGLAVSDFAKQRKVFFLAAEPLTDAIVWDKGNAYTFRLRPSNYMQAAMLAEEAAKLPAKRWASIAPNYEYGQSAVAVFKKLLSEKRPDIEWVAEQWPPQGKIDAGPVVQAIAAAKPDAILNVTFGPDLAKLVREGTTRGLFKDRAVVSFLTGEPEYLDPMKDEAPVGWIVTGYPWQVIDTPAHQTFLKAYQAKFADYPRLGSIVGYSAMKAAAAIIAKAGSTDTDKLVAAAKGIRVDTPFGTVTFRAGDHQSTLGAFVGTIAVKDGKGVMEGVVYRDGALYLPPEADAAKLRPAD</sequence>
<evidence type="ECO:0000256" key="3">
    <source>
        <dbReference type="ARBA" id="ARBA00022729"/>
    </source>
</evidence>
<dbReference type="InterPro" id="IPR028082">
    <property type="entry name" value="Peripla_BP_I"/>
</dbReference>
<protein>
    <submittedName>
        <fullName evidence="7">ABC transporter substrate-binding protein</fullName>
    </submittedName>
</protein>
<evidence type="ECO:0000313" key="7">
    <source>
        <dbReference type="EMBL" id="RLP76754.1"/>
    </source>
</evidence>
<dbReference type="SUPFAM" id="SSF53822">
    <property type="entry name" value="Periplasmic binding protein-like I"/>
    <property type="match status" value="1"/>
</dbReference>
<keyword evidence="2" id="KW-0813">Transport</keyword>
<keyword evidence="8" id="KW-1185">Reference proteome</keyword>
<dbReference type="InterPro" id="IPR051010">
    <property type="entry name" value="BCAA_transport"/>
</dbReference>
<dbReference type="InterPro" id="IPR006311">
    <property type="entry name" value="TAT_signal"/>
</dbReference>
<evidence type="ECO:0000256" key="5">
    <source>
        <dbReference type="SAM" id="SignalP"/>
    </source>
</evidence>
<feature type="signal peptide" evidence="5">
    <location>
        <begin position="1"/>
        <end position="34"/>
    </location>
</feature>
<reference evidence="7 8" key="1">
    <citation type="submission" date="2018-10" db="EMBL/GenBank/DDBJ databases">
        <title>Xanthobacter tagetidis genome sequencing and assembly.</title>
        <authorList>
            <person name="Maclea K.S."/>
            <person name="Goen A.E."/>
            <person name="Fatima S.A."/>
        </authorList>
    </citation>
    <scope>NUCLEOTIDE SEQUENCE [LARGE SCALE GENOMIC DNA]</scope>
    <source>
        <strain evidence="7 8">ATCC 700314</strain>
    </source>
</reference>
<evidence type="ECO:0000259" key="6">
    <source>
        <dbReference type="Pfam" id="PF13458"/>
    </source>
</evidence>
<comment type="caution">
    <text evidence="7">The sequence shown here is derived from an EMBL/GenBank/DDBJ whole genome shotgun (WGS) entry which is preliminary data.</text>
</comment>
<accession>A0A3L7A9J3</accession>
<dbReference type="AlphaFoldDB" id="A0A3L7A9J3"/>
<comment type="similarity">
    <text evidence="1">Belongs to the leucine-binding protein family.</text>
</comment>
<dbReference type="PROSITE" id="PS51318">
    <property type="entry name" value="TAT"/>
    <property type="match status" value="1"/>
</dbReference>
<proteinExistence type="inferred from homology"/>
<dbReference type="GO" id="GO:0006865">
    <property type="term" value="P:amino acid transport"/>
    <property type="evidence" value="ECO:0007669"/>
    <property type="project" value="UniProtKB-KW"/>
</dbReference>
<dbReference type="PANTHER" id="PTHR30483:SF37">
    <property type="entry name" value="ABC TRANSPORTER SUBSTRATE-BINDING PROTEIN"/>
    <property type="match status" value="1"/>
</dbReference>
<organism evidence="7 8">
    <name type="scientific">Xanthobacter tagetidis</name>
    <dbReference type="NCBI Taxonomy" id="60216"/>
    <lineage>
        <taxon>Bacteria</taxon>
        <taxon>Pseudomonadati</taxon>
        <taxon>Pseudomonadota</taxon>
        <taxon>Alphaproteobacteria</taxon>
        <taxon>Hyphomicrobiales</taxon>
        <taxon>Xanthobacteraceae</taxon>
        <taxon>Xanthobacter</taxon>
    </lineage>
</organism>
<keyword evidence="3 5" id="KW-0732">Signal</keyword>
<keyword evidence="4" id="KW-0029">Amino-acid transport</keyword>